<organism evidence="2 3">
    <name type="scientific">Arachis hypogaea</name>
    <name type="common">Peanut</name>
    <dbReference type="NCBI Taxonomy" id="3818"/>
    <lineage>
        <taxon>Eukaryota</taxon>
        <taxon>Viridiplantae</taxon>
        <taxon>Streptophyta</taxon>
        <taxon>Embryophyta</taxon>
        <taxon>Tracheophyta</taxon>
        <taxon>Spermatophyta</taxon>
        <taxon>Magnoliopsida</taxon>
        <taxon>eudicotyledons</taxon>
        <taxon>Gunneridae</taxon>
        <taxon>Pentapetalae</taxon>
        <taxon>rosids</taxon>
        <taxon>fabids</taxon>
        <taxon>Fabales</taxon>
        <taxon>Fabaceae</taxon>
        <taxon>Papilionoideae</taxon>
        <taxon>50 kb inversion clade</taxon>
        <taxon>dalbergioids sensu lato</taxon>
        <taxon>Dalbergieae</taxon>
        <taxon>Pterocarpus clade</taxon>
        <taxon>Arachis</taxon>
    </lineage>
</organism>
<feature type="compositionally biased region" description="Polar residues" evidence="1">
    <location>
        <begin position="58"/>
        <end position="75"/>
    </location>
</feature>
<feature type="compositionally biased region" description="Polar residues" evidence="1">
    <location>
        <begin position="1"/>
        <end position="48"/>
    </location>
</feature>
<dbReference type="EMBL" id="SDMP01000016">
    <property type="protein sequence ID" value="RYR05190.1"/>
    <property type="molecule type" value="Genomic_DNA"/>
</dbReference>
<evidence type="ECO:0000313" key="3">
    <source>
        <dbReference type="Proteomes" id="UP000289738"/>
    </source>
</evidence>
<protein>
    <submittedName>
        <fullName evidence="2">Uncharacterized protein</fullName>
    </submittedName>
</protein>
<comment type="caution">
    <text evidence="2">The sequence shown here is derived from an EMBL/GenBank/DDBJ whole genome shotgun (WGS) entry which is preliminary data.</text>
</comment>
<sequence length="134" mass="13884">MTATCVSFNKKSNNAQGGQSRVNPTVASSTESNSINANRTIPNGSHLQPQFHGGSDAPVTNATVKSPESNAQRSTRAIPKAPTSQPPTLSSDSAPPTTPAKGDASKAFPFQFGSISPGFINGMAVSFLFANFLM</sequence>
<proteinExistence type="predicted"/>
<reference evidence="2 3" key="1">
    <citation type="submission" date="2019-01" db="EMBL/GenBank/DDBJ databases">
        <title>Sequencing of cultivated peanut Arachis hypogaea provides insights into genome evolution and oil improvement.</title>
        <authorList>
            <person name="Chen X."/>
        </authorList>
    </citation>
    <scope>NUCLEOTIDE SEQUENCE [LARGE SCALE GENOMIC DNA]</scope>
    <source>
        <strain evidence="3">cv. Fuhuasheng</strain>
        <tissue evidence="2">Leaves</tissue>
    </source>
</reference>
<keyword evidence="3" id="KW-1185">Reference proteome</keyword>
<gene>
    <name evidence="2" type="ORF">Ahy_B06g085069</name>
</gene>
<dbReference type="Proteomes" id="UP000289738">
    <property type="component" value="Chromosome B06"/>
</dbReference>
<feature type="compositionally biased region" description="Polar residues" evidence="1">
    <location>
        <begin position="82"/>
        <end position="95"/>
    </location>
</feature>
<feature type="region of interest" description="Disordered" evidence="1">
    <location>
        <begin position="1"/>
        <end position="107"/>
    </location>
</feature>
<evidence type="ECO:0000256" key="1">
    <source>
        <dbReference type="SAM" id="MobiDB-lite"/>
    </source>
</evidence>
<accession>A0A444YTE2</accession>
<name>A0A444YTE2_ARAHY</name>
<dbReference type="AlphaFoldDB" id="A0A444YTE2"/>
<evidence type="ECO:0000313" key="2">
    <source>
        <dbReference type="EMBL" id="RYR05190.1"/>
    </source>
</evidence>